<keyword evidence="3" id="KW-1185">Reference proteome</keyword>
<proteinExistence type="predicted"/>
<evidence type="ECO:0000313" key="2">
    <source>
        <dbReference type="EMBL" id="GGB76728.1"/>
    </source>
</evidence>
<comment type="caution">
    <text evidence="2">The sequence shown here is derived from an EMBL/GenBank/DDBJ whole genome shotgun (WGS) entry which is preliminary data.</text>
</comment>
<keyword evidence="1" id="KW-0732">Signal</keyword>
<evidence type="ECO:0008006" key="4">
    <source>
        <dbReference type="Google" id="ProtNLM"/>
    </source>
</evidence>
<name>A0ABQ1JSR9_9PROT</name>
<accession>A0ABQ1JSR9</accession>
<reference evidence="3" key="1">
    <citation type="journal article" date="2019" name="Int. J. Syst. Evol. Microbiol.">
        <title>The Global Catalogue of Microorganisms (GCM) 10K type strain sequencing project: providing services to taxonomists for standard genome sequencing and annotation.</title>
        <authorList>
            <consortium name="The Broad Institute Genomics Platform"/>
            <consortium name="The Broad Institute Genome Sequencing Center for Infectious Disease"/>
            <person name="Wu L."/>
            <person name="Ma J."/>
        </authorList>
    </citation>
    <scope>NUCLEOTIDE SEQUENCE [LARGE SCALE GENOMIC DNA]</scope>
    <source>
        <strain evidence="3">CGMCC 1.15928</strain>
    </source>
</reference>
<protein>
    <recommendedName>
        <fullName evidence="4">Calcineurin-like phosphoesterase domain-containing protein</fullName>
    </recommendedName>
</protein>
<feature type="chain" id="PRO_5047242506" description="Calcineurin-like phosphoesterase domain-containing protein" evidence="1">
    <location>
        <begin position="24"/>
        <end position="311"/>
    </location>
</feature>
<gene>
    <name evidence="2" type="ORF">GCM10011503_26880</name>
</gene>
<sequence length="311" mass="34455">MIKLVKRGAVCAAACLIALPASSEQLVRFAVFADLQEETDAGHQKDLALVDEINKAAPEFTVFVGDLQGGGPCTDQQREEAVELFERMEGPVVYVPGDNEWVDCNLPGKGDWEPLERLEKIRRDLVPEGMSLGQTPMPITQQEGEYRENSRWSKGGVVFVTLHMPGGNNGVYPDRYAYDEFERRNAANVAWLKAAYDEVAETGAKGLVVMFHGNPGWGDIYWKATAYRDVKAMLANEGAELGVPILAIHGDTHTFTIDKPLSFKDGRTRADHLTRLEVFGSPERGFHIVTADTDNPELFSFTSVETEAYSR</sequence>
<dbReference type="InterPro" id="IPR029052">
    <property type="entry name" value="Metallo-depent_PP-like"/>
</dbReference>
<dbReference type="CDD" id="cd00838">
    <property type="entry name" value="MPP_superfamily"/>
    <property type="match status" value="1"/>
</dbReference>
<evidence type="ECO:0000256" key="1">
    <source>
        <dbReference type="SAM" id="SignalP"/>
    </source>
</evidence>
<dbReference type="Gene3D" id="3.60.21.10">
    <property type="match status" value="1"/>
</dbReference>
<feature type="signal peptide" evidence="1">
    <location>
        <begin position="1"/>
        <end position="23"/>
    </location>
</feature>
<dbReference type="RefSeq" id="WP_084391257.1">
    <property type="nucleotide sequence ID" value="NZ_BMKF01000002.1"/>
</dbReference>
<dbReference type="EMBL" id="BMKF01000002">
    <property type="protein sequence ID" value="GGB76728.1"/>
    <property type="molecule type" value="Genomic_DNA"/>
</dbReference>
<dbReference type="Proteomes" id="UP000628854">
    <property type="component" value="Unassembled WGS sequence"/>
</dbReference>
<dbReference type="SUPFAM" id="SSF56300">
    <property type="entry name" value="Metallo-dependent phosphatases"/>
    <property type="match status" value="1"/>
</dbReference>
<evidence type="ECO:0000313" key="3">
    <source>
        <dbReference type="Proteomes" id="UP000628854"/>
    </source>
</evidence>
<organism evidence="2 3">
    <name type="scientific">Henriciella pelagia</name>
    <dbReference type="NCBI Taxonomy" id="1977912"/>
    <lineage>
        <taxon>Bacteria</taxon>
        <taxon>Pseudomonadati</taxon>
        <taxon>Pseudomonadota</taxon>
        <taxon>Alphaproteobacteria</taxon>
        <taxon>Hyphomonadales</taxon>
        <taxon>Hyphomonadaceae</taxon>
        <taxon>Henriciella</taxon>
    </lineage>
</organism>